<dbReference type="EMBL" id="VSSQ01023595">
    <property type="protein sequence ID" value="MPM70645.1"/>
    <property type="molecule type" value="Genomic_DNA"/>
</dbReference>
<comment type="caution">
    <text evidence="2">The sequence shown here is derived from an EMBL/GenBank/DDBJ whole genome shotgun (WGS) entry which is preliminary data.</text>
</comment>
<reference evidence="2" key="1">
    <citation type="submission" date="2019-08" db="EMBL/GenBank/DDBJ databases">
        <authorList>
            <person name="Kucharzyk K."/>
            <person name="Murdoch R.W."/>
            <person name="Higgins S."/>
            <person name="Loffler F."/>
        </authorList>
    </citation>
    <scope>NUCLEOTIDE SEQUENCE</scope>
</reference>
<keyword evidence="1" id="KW-1133">Transmembrane helix</keyword>
<accession>A0A645BZF8</accession>
<feature type="transmembrane region" description="Helical" evidence="1">
    <location>
        <begin position="87"/>
        <end position="106"/>
    </location>
</feature>
<name>A0A645BZF8_9ZZZZ</name>
<keyword evidence="1" id="KW-0472">Membrane</keyword>
<organism evidence="2">
    <name type="scientific">bioreactor metagenome</name>
    <dbReference type="NCBI Taxonomy" id="1076179"/>
    <lineage>
        <taxon>unclassified sequences</taxon>
        <taxon>metagenomes</taxon>
        <taxon>ecological metagenomes</taxon>
    </lineage>
</organism>
<keyword evidence="1" id="KW-0812">Transmembrane</keyword>
<gene>
    <name evidence="2" type="ORF">SDC9_117600</name>
</gene>
<evidence type="ECO:0000256" key="1">
    <source>
        <dbReference type="SAM" id="Phobius"/>
    </source>
</evidence>
<proteinExistence type="predicted"/>
<dbReference type="AlphaFoldDB" id="A0A645BZF8"/>
<sequence>MTVQYVGEDYCPPEDIKLLAFQYGRIQNPPTQLDNIYFHCEFDIQFCRGGPRVLPDIPKLLNYQNGQIQDLPLRLWKISLSIAKEEIISSLNFLLFLFLFFQHLRYQDLYKREDFL</sequence>
<protein>
    <submittedName>
        <fullName evidence="2">Uncharacterized protein</fullName>
    </submittedName>
</protein>
<evidence type="ECO:0000313" key="2">
    <source>
        <dbReference type="EMBL" id="MPM70645.1"/>
    </source>
</evidence>